<dbReference type="SMART" id="SM00267">
    <property type="entry name" value="GGDEF"/>
    <property type="match status" value="1"/>
</dbReference>
<dbReference type="NCBIfam" id="TIGR00254">
    <property type="entry name" value="GGDEF"/>
    <property type="match status" value="1"/>
</dbReference>
<dbReference type="Pfam" id="PF08448">
    <property type="entry name" value="PAS_4"/>
    <property type="match status" value="2"/>
</dbReference>
<accession>A0A4P7XIE2</accession>
<dbReference type="InterPro" id="IPR001633">
    <property type="entry name" value="EAL_dom"/>
</dbReference>
<dbReference type="SMART" id="SM00052">
    <property type="entry name" value="EAL"/>
    <property type="match status" value="1"/>
</dbReference>
<feature type="domain" description="GGDEF" evidence="2">
    <location>
        <begin position="344"/>
        <end position="477"/>
    </location>
</feature>
<dbReference type="CDD" id="cd01949">
    <property type="entry name" value="GGDEF"/>
    <property type="match status" value="1"/>
</dbReference>
<dbReference type="InterPro" id="IPR043128">
    <property type="entry name" value="Rev_trsase/Diguanyl_cyclase"/>
</dbReference>
<evidence type="ECO:0000313" key="3">
    <source>
        <dbReference type="EMBL" id="QCF26859.1"/>
    </source>
</evidence>
<dbReference type="Pfam" id="PF00563">
    <property type="entry name" value="EAL"/>
    <property type="match status" value="1"/>
</dbReference>
<dbReference type="InterPro" id="IPR035919">
    <property type="entry name" value="EAL_sf"/>
</dbReference>
<name>A0A4P7XIE2_9ALTE</name>
<sequence length="739" mass="81861">MSTSSDKSAGSNSSSPLDYEALFRQSSTPSLVMTPDLIIVDANDAYLRVTSRKLVELVDLPLFEAFPLHIPEAGTIRDSLYRVRSNKVPETVAAVHYPIARDPAIDQAYEDRYWSATHVPVLDDRGEVVLLMQNVFDVTEMQTRENEKLAPGTADDVTDTPLAGVLFRHARLAQGANSALHAERHYLRTLFEQAPGFVAILKGPEHIFELTNKAYRQLIGREAVGMKVREALPDLADQKFFSLLDHVYQSREPYVGRAEHIIIHPPGEDEPRSIYVDFIFQAITDEDNTVSGIFVSGHDVTESYKLEKELGYLAAHDDLTGLLNRREFKEKLGQAIRIAQDTRASYVLLHLDLDQFKVVNDTCGHAAGDELLRRCSDLLSEGLPVDATLARLGSDEFGVLLADFSIQRGAALAESLRERLSDVEFCWGSLRFGLGVSVGVVGFDGAGFTLKEILSTAASACYLAKEKGRNRIHVYDSGDAELIERRQEMDWLGRLRSALQENRLLLYGQRISLLGGAGHEPEWVEVLVRLEDVDGTLVQPMSFLPAAERYNLSPQIDRYMVRAVIAYVANQKDAAEKHFYSINLSGLTLNDPNFVDFAGAQAAQFGINPASICFEITETAAVANLTNAARMMTELKALGFMFALDDFGSGMSSFAYLKTLPVDFLKIDGRFVRDIVDDPIDCAMVDATARIARVMGIKTVAEYAETEAVLSRLAEIGVDYAQGFIIHRPEPLLALDANR</sequence>
<dbReference type="Gene3D" id="3.30.70.270">
    <property type="match status" value="1"/>
</dbReference>
<dbReference type="OrthoDB" id="9816034at2"/>
<dbReference type="PANTHER" id="PTHR44757:SF4">
    <property type="entry name" value="DIGUANYLATE CYCLASE DGCE-RELATED"/>
    <property type="match status" value="1"/>
</dbReference>
<dbReference type="InterPro" id="IPR013656">
    <property type="entry name" value="PAS_4"/>
</dbReference>
<dbReference type="CDD" id="cd01948">
    <property type="entry name" value="EAL"/>
    <property type="match status" value="1"/>
</dbReference>
<dbReference type="SUPFAM" id="SSF55073">
    <property type="entry name" value="Nucleotide cyclase"/>
    <property type="match status" value="1"/>
</dbReference>
<dbReference type="Proteomes" id="UP000298049">
    <property type="component" value="Chromosome"/>
</dbReference>
<dbReference type="Pfam" id="PF00990">
    <property type="entry name" value="GGDEF"/>
    <property type="match status" value="1"/>
</dbReference>
<dbReference type="SMART" id="SM00091">
    <property type="entry name" value="PAS"/>
    <property type="match status" value="2"/>
</dbReference>
<dbReference type="RefSeq" id="WP_136549565.1">
    <property type="nucleotide sequence ID" value="NZ_CP031093.1"/>
</dbReference>
<reference evidence="3 4" key="1">
    <citation type="submission" date="2018-07" db="EMBL/GenBank/DDBJ databases">
        <title>Marsedoiliclastica nanhaica gen. nov. sp. nov., a novel marine hydrocarbonoclastic bacterium isolated from an in-situ enriched hydrocarbon-degrading consortium in deep-sea sediment.</title>
        <authorList>
            <person name="Dong C."/>
            <person name="Ma T."/>
            <person name="Liu R."/>
            <person name="Shao Z."/>
        </authorList>
    </citation>
    <scope>NUCLEOTIDE SEQUENCE [LARGE SCALE GENOMIC DNA]</scope>
    <source>
        <strain evidence="4">soil36-7</strain>
    </source>
</reference>
<protein>
    <submittedName>
        <fullName evidence="3">EAL domain-containing protein</fullName>
    </submittedName>
</protein>
<dbReference type="InterPro" id="IPR029787">
    <property type="entry name" value="Nucleotide_cyclase"/>
</dbReference>
<dbReference type="PROSITE" id="PS50887">
    <property type="entry name" value="GGDEF"/>
    <property type="match status" value="1"/>
</dbReference>
<dbReference type="Gene3D" id="3.20.20.450">
    <property type="entry name" value="EAL domain"/>
    <property type="match status" value="1"/>
</dbReference>
<dbReference type="Gene3D" id="3.30.450.20">
    <property type="entry name" value="PAS domain"/>
    <property type="match status" value="2"/>
</dbReference>
<dbReference type="SUPFAM" id="SSF141868">
    <property type="entry name" value="EAL domain-like"/>
    <property type="match status" value="1"/>
</dbReference>
<proteinExistence type="predicted"/>
<organism evidence="3 4">
    <name type="scientific">Hydrocarboniclastica marina</name>
    <dbReference type="NCBI Taxonomy" id="2259620"/>
    <lineage>
        <taxon>Bacteria</taxon>
        <taxon>Pseudomonadati</taxon>
        <taxon>Pseudomonadota</taxon>
        <taxon>Gammaproteobacteria</taxon>
        <taxon>Alteromonadales</taxon>
        <taxon>Alteromonadaceae</taxon>
        <taxon>Hydrocarboniclastica</taxon>
    </lineage>
</organism>
<dbReference type="KEGG" id="hmi:soil367_13460"/>
<dbReference type="InterPro" id="IPR000160">
    <property type="entry name" value="GGDEF_dom"/>
</dbReference>
<feature type="domain" description="EAL" evidence="1">
    <location>
        <begin position="488"/>
        <end position="739"/>
    </location>
</feature>
<gene>
    <name evidence="3" type="ORF">soil367_13460</name>
</gene>
<dbReference type="InterPro" id="IPR052155">
    <property type="entry name" value="Biofilm_reg_signaling"/>
</dbReference>
<evidence type="ECO:0000259" key="1">
    <source>
        <dbReference type="PROSITE" id="PS50883"/>
    </source>
</evidence>
<evidence type="ECO:0000259" key="2">
    <source>
        <dbReference type="PROSITE" id="PS50887"/>
    </source>
</evidence>
<dbReference type="AlphaFoldDB" id="A0A4P7XIE2"/>
<dbReference type="PROSITE" id="PS50883">
    <property type="entry name" value="EAL"/>
    <property type="match status" value="1"/>
</dbReference>
<dbReference type="InterPro" id="IPR000014">
    <property type="entry name" value="PAS"/>
</dbReference>
<dbReference type="EMBL" id="CP031093">
    <property type="protein sequence ID" value="QCF26859.1"/>
    <property type="molecule type" value="Genomic_DNA"/>
</dbReference>
<keyword evidence="4" id="KW-1185">Reference proteome</keyword>
<dbReference type="InterPro" id="IPR035965">
    <property type="entry name" value="PAS-like_dom_sf"/>
</dbReference>
<dbReference type="PANTHER" id="PTHR44757">
    <property type="entry name" value="DIGUANYLATE CYCLASE DGCP"/>
    <property type="match status" value="1"/>
</dbReference>
<dbReference type="SUPFAM" id="SSF55785">
    <property type="entry name" value="PYP-like sensor domain (PAS domain)"/>
    <property type="match status" value="2"/>
</dbReference>
<evidence type="ECO:0000313" key="4">
    <source>
        <dbReference type="Proteomes" id="UP000298049"/>
    </source>
</evidence>